<comment type="caution">
    <text evidence="1">The sequence shown here is derived from an EMBL/GenBank/DDBJ whole genome shotgun (WGS) entry which is preliminary data.</text>
</comment>
<protein>
    <submittedName>
        <fullName evidence="1">Dihydroorotate dehydrogenase</fullName>
    </submittedName>
</protein>
<dbReference type="AlphaFoldDB" id="A0A845M0A1"/>
<gene>
    <name evidence="1" type="ORF">GQE99_01960</name>
</gene>
<keyword evidence="2" id="KW-1185">Reference proteome</keyword>
<organism evidence="1 2">
    <name type="scientific">Maritimibacter harenae</name>
    <dbReference type="NCBI Taxonomy" id="2606218"/>
    <lineage>
        <taxon>Bacteria</taxon>
        <taxon>Pseudomonadati</taxon>
        <taxon>Pseudomonadota</taxon>
        <taxon>Alphaproteobacteria</taxon>
        <taxon>Rhodobacterales</taxon>
        <taxon>Roseobacteraceae</taxon>
        <taxon>Maritimibacter</taxon>
    </lineage>
</organism>
<dbReference type="EMBL" id="WTUX01000005">
    <property type="protein sequence ID" value="MZR11778.1"/>
    <property type="molecule type" value="Genomic_DNA"/>
</dbReference>
<name>A0A845M0A1_9RHOB</name>
<evidence type="ECO:0000313" key="2">
    <source>
        <dbReference type="Proteomes" id="UP000467322"/>
    </source>
</evidence>
<proteinExistence type="predicted"/>
<evidence type="ECO:0000313" key="1">
    <source>
        <dbReference type="EMBL" id="MZR11778.1"/>
    </source>
</evidence>
<accession>A0A845M0A1</accession>
<dbReference type="Proteomes" id="UP000467322">
    <property type="component" value="Unassembled WGS sequence"/>
</dbReference>
<dbReference type="RefSeq" id="WP_161349903.1">
    <property type="nucleotide sequence ID" value="NZ_WTUX01000005.1"/>
</dbReference>
<reference evidence="1 2" key="1">
    <citation type="submission" date="2019-12" db="EMBL/GenBank/DDBJ databases">
        <title>Maritimibacter sp. nov. sp. isolated from sea sand.</title>
        <authorList>
            <person name="Kim J."/>
            <person name="Jeong S.E."/>
            <person name="Jung H.S."/>
            <person name="Jeon C.O."/>
        </authorList>
    </citation>
    <scope>NUCLEOTIDE SEQUENCE [LARGE SCALE GENOMIC DNA]</scope>
    <source>
        <strain evidence="1 2">DP07</strain>
    </source>
</reference>
<sequence length="131" mass="13509">MGRSDETDRNAVMLEDVFSAARDEAPVPSQALLGRIMADADDVTRARDAARAAPVRRRGAFAAIAAAIGGWPAVAGMATAAGAGVWIGVAQPPALSTLTGTMLTGTTAQYQLEEFAPGYAALVSFEEELAE</sequence>